<keyword evidence="2" id="KW-1185">Reference proteome</keyword>
<evidence type="ECO:0000313" key="1">
    <source>
        <dbReference type="EMBL" id="EFX84313.1"/>
    </source>
</evidence>
<organism evidence="1 2">
    <name type="scientific">Daphnia pulex</name>
    <name type="common">Water flea</name>
    <dbReference type="NCBI Taxonomy" id="6669"/>
    <lineage>
        <taxon>Eukaryota</taxon>
        <taxon>Metazoa</taxon>
        <taxon>Ecdysozoa</taxon>
        <taxon>Arthropoda</taxon>
        <taxon>Crustacea</taxon>
        <taxon>Branchiopoda</taxon>
        <taxon>Diplostraca</taxon>
        <taxon>Cladocera</taxon>
        <taxon>Anomopoda</taxon>
        <taxon>Daphniidae</taxon>
        <taxon>Daphnia</taxon>
    </lineage>
</organism>
<protein>
    <submittedName>
        <fullName evidence="1">Uncharacterized protein</fullName>
    </submittedName>
</protein>
<name>E9G891_DAPPU</name>
<dbReference type="AlphaFoldDB" id="E9G891"/>
<dbReference type="EMBL" id="GL732535">
    <property type="protein sequence ID" value="EFX84313.1"/>
    <property type="molecule type" value="Genomic_DNA"/>
</dbReference>
<gene>
    <name evidence="1" type="ORF">DAPPUDRAFT_239073</name>
</gene>
<accession>E9G891</accession>
<proteinExistence type="predicted"/>
<dbReference type="KEGG" id="dpx:DAPPUDRAFT_239073"/>
<evidence type="ECO:0000313" key="2">
    <source>
        <dbReference type="Proteomes" id="UP000000305"/>
    </source>
</evidence>
<dbReference type="HOGENOM" id="CLU_2906312_0_0_1"/>
<reference evidence="1 2" key="1">
    <citation type="journal article" date="2011" name="Science">
        <title>The ecoresponsive genome of Daphnia pulex.</title>
        <authorList>
            <person name="Colbourne J.K."/>
            <person name="Pfrender M.E."/>
            <person name="Gilbert D."/>
            <person name="Thomas W.K."/>
            <person name="Tucker A."/>
            <person name="Oakley T.H."/>
            <person name="Tokishita S."/>
            <person name="Aerts A."/>
            <person name="Arnold G.J."/>
            <person name="Basu M.K."/>
            <person name="Bauer D.J."/>
            <person name="Caceres C.E."/>
            <person name="Carmel L."/>
            <person name="Casola C."/>
            <person name="Choi J.H."/>
            <person name="Detter J.C."/>
            <person name="Dong Q."/>
            <person name="Dusheyko S."/>
            <person name="Eads B.D."/>
            <person name="Frohlich T."/>
            <person name="Geiler-Samerotte K.A."/>
            <person name="Gerlach D."/>
            <person name="Hatcher P."/>
            <person name="Jogdeo S."/>
            <person name="Krijgsveld J."/>
            <person name="Kriventseva E.V."/>
            <person name="Kultz D."/>
            <person name="Laforsch C."/>
            <person name="Lindquist E."/>
            <person name="Lopez J."/>
            <person name="Manak J.R."/>
            <person name="Muller J."/>
            <person name="Pangilinan J."/>
            <person name="Patwardhan R.P."/>
            <person name="Pitluck S."/>
            <person name="Pritham E.J."/>
            <person name="Rechtsteiner A."/>
            <person name="Rho M."/>
            <person name="Rogozin I.B."/>
            <person name="Sakarya O."/>
            <person name="Salamov A."/>
            <person name="Schaack S."/>
            <person name="Shapiro H."/>
            <person name="Shiga Y."/>
            <person name="Skalitzky C."/>
            <person name="Smith Z."/>
            <person name="Souvorov A."/>
            <person name="Sung W."/>
            <person name="Tang Z."/>
            <person name="Tsuchiya D."/>
            <person name="Tu H."/>
            <person name="Vos H."/>
            <person name="Wang M."/>
            <person name="Wolf Y.I."/>
            <person name="Yamagata H."/>
            <person name="Yamada T."/>
            <person name="Ye Y."/>
            <person name="Shaw J.R."/>
            <person name="Andrews J."/>
            <person name="Crease T.J."/>
            <person name="Tang H."/>
            <person name="Lucas S.M."/>
            <person name="Robertson H.M."/>
            <person name="Bork P."/>
            <person name="Koonin E.V."/>
            <person name="Zdobnov E.M."/>
            <person name="Grigoriev I.V."/>
            <person name="Lynch M."/>
            <person name="Boore J.L."/>
        </authorList>
    </citation>
    <scope>NUCLEOTIDE SEQUENCE [LARGE SCALE GENOMIC DNA]</scope>
</reference>
<dbReference type="InParanoid" id="E9G891"/>
<dbReference type="Proteomes" id="UP000000305">
    <property type="component" value="Unassembled WGS sequence"/>
</dbReference>
<sequence length="62" mass="6841">MLMAVNEEVSSTVQIENRKSWATAKIGFGLNTATLLRPQQQQLRAPLCVTGKNNHDNSNSNN</sequence>